<sequence>MDHLIELTRQMLIYIDDIENRYAQGRESGEKGDFYSEVKPFADKVKEDNDKWLILATEWVNCHHPKNLHSQQIVSAFEQIETLSVQAFFPETSKTRFINQLNSAKYILNVLLSSMEQKKEPQ</sequence>
<keyword evidence="2" id="KW-1185">Reference proteome</keyword>
<evidence type="ECO:0008006" key="3">
    <source>
        <dbReference type="Google" id="ProtNLM"/>
    </source>
</evidence>
<gene>
    <name evidence="1" type="ORF">J2S17_002925</name>
</gene>
<protein>
    <recommendedName>
        <fullName evidence="3">DUF1798 family protein</fullName>
    </recommendedName>
</protein>
<comment type="caution">
    <text evidence="1">The sequence shown here is derived from an EMBL/GenBank/DDBJ whole genome shotgun (WGS) entry which is preliminary data.</text>
</comment>
<dbReference type="Gene3D" id="1.20.120.440">
    <property type="entry name" value="YppE-like"/>
    <property type="match status" value="1"/>
</dbReference>
<dbReference type="SUPFAM" id="SSF140415">
    <property type="entry name" value="YppE-like"/>
    <property type="match status" value="1"/>
</dbReference>
<evidence type="ECO:0000313" key="2">
    <source>
        <dbReference type="Proteomes" id="UP001238088"/>
    </source>
</evidence>
<evidence type="ECO:0000313" key="1">
    <source>
        <dbReference type="EMBL" id="MDQ0271038.1"/>
    </source>
</evidence>
<accession>A0ABU0AKX6</accession>
<reference evidence="1 2" key="1">
    <citation type="submission" date="2023-07" db="EMBL/GenBank/DDBJ databases">
        <title>Genomic Encyclopedia of Type Strains, Phase IV (KMG-IV): sequencing the most valuable type-strain genomes for metagenomic binning, comparative biology and taxonomic classification.</title>
        <authorList>
            <person name="Goeker M."/>
        </authorList>
    </citation>
    <scope>NUCLEOTIDE SEQUENCE [LARGE SCALE GENOMIC DNA]</scope>
    <source>
        <strain evidence="1 2">DSM 23494</strain>
    </source>
</reference>
<dbReference type="InterPro" id="IPR014913">
    <property type="entry name" value="YppE-like"/>
</dbReference>
<dbReference type="Proteomes" id="UP001238088">
    <property type="component" value="Unassembled WGS sequence"/>
</dbReference>
<dbReference type="EMBL" id="JAUSUB010000012">
    <property type="protein sequence ID" value="MDQ0271038.1"/>
    <property type="molecule type" value="Genomic_DNA"/>
</dbReference>
<name>A0ABU0AKX6_9BACI</name>
<proteinExistence type="predicted"/>
<dbReference type="Pfam" id="PF08807">
    <property type="entry name" value="DUF1798"/>
    <property type="match status" value="1"/>
</dbReference>
<dbReference type="RefSeq" id="WP_307475929.1">
    <property type="nucleotide sequence ID" value="NZ_JAUSUB010000012.1"/>
</dbReference>
<dbReference type="InterPro" id="IPR023351">
    <property type="entry name" value="YppE-like_sf"/>
</dbReference>
<organism evidence="1 2">
    <name type="scientific">Cytobacillus purgationiresistens</name>
    <dbReference type="NCBI Taxonomy" id="863449"/>
    <lineage>
        <taxon>Bacteria</taxon>
        <taxon>Bacillati</taxon>
        <taxon>Bacillota</taxon>
        <taxon>Bacilli</taxon>
        <taxon>Bacillales</taxon>
        <taxon>Bacillaceae</taxon>
        <taxon>Cytobacillus</taxon>
    </lineage>
</organism>